<dbReference type="Gene3D" id="2.40.330.10">
    <property type="entry name" value="DNA-binding pseudobarrel domain"/>
    <property type="match status" value="1"/>
</dbReference>
<evidence type="ECO:0000256" key="4">
    <source>
        <dbReference type="ARBA" id="ARBA00023163"/>
    </source>
</evidence>
<evidence type="ECO:0000256" key="5">
    <source>
        <dbReference type="ARBA" id="ARBA00023242"/>
    </source>
</evidence>
<accession>A0A6J1K0G6</accession>
<evidence type="ECO:0000259" key="7">
    <source>
        <dbReference type="PROSITE" id="PS50863"/>
    </source>
</evidence>
<dbReference type="RefSeq" id="XP_022992868.1">
    <property type="nucleotide sequence ID" value="XM_023137100.1"/>
</dbReference>
<reference evidence="9" key="1">
    <citation type="submission" date="2025-08" db="UniProtKB">
        <authorList>
            <consortium name="RefSeq"/>
        </authorList>
    </citation>
    <scope>IDENTIFICATION</scope>
    <source>
        <tissue evidence="9">Young leaves</tissue>
    </source>
</reference>
<dbReference type="InterPro" id="IPR015300">
    <property type="entry name" value="DNA-bd_pseudobarrel_sf"/>
</dbReference>
<feature type="compositionally biased region" description="Pro residues" evidence="6">
    <location>
        <begin position="9"/>
        <end position="20"/>
    </location>
</feature>
<dbReference type="Proteomes" id="UP000504608">
    <property type="component" value="Unplaced"/>
</dbReference>
<dbReference type="GO" id="GO:0005634">
    <property type="term" value="C:nucleus"/>
    <property type="evidence" value="ECO:0007669"/>
    <property type="project" value="UniProtKB-SubCell"/>
</dbReference>
<organism evidence="8 9">
    <name type="scientific">Cucurbita maxima</name>
    <name type="common">Pumpkin</name>
    <name type="synonym">Winter squash</name>
    <dbReference type="NCBI Taxonomy" id="3661"/>
    <lineage>
        <taxon>Eukaryota</taxon>
        <taxon>Viridiplantae</taxon>
        <taxon>Streptophyta</taxon>
        <taxon>Embryophyta</taxon>
        <taxon>Tracheophyta</taxon>
        <taxon>Spermatophyta</taxon>
        <taxon>Magnoliopsida</taxon>
        <taxon>eudicotyledons</taxon>
        <taxon>Gunneridae</taxon>
        <taxon>Pentapetalae</taxon>
        <taxon>rosids</taxon>
        <taxon>fabids</taxon>
        <taxon>Cucurbitales</taxon>
        <taxon>Cucurbitaceae</taxon>
        <taxon>Cucurbiteae</taxon>
        <taxon>Cucurbita</taxon>
    </lineage>
</organism>
<evidence type="ECO:0000256" key="3">
    <source>
        <dbReference type="ARBA" id="ARBA00023125"/>
    </source>
</evidence>
<keyword evidence="3" id="KW-0238">DNA-binding</keyword>
<dbReference type="GO" id="GO:0003677">
    <property type="term" value="F:DNA binding"/>
    <property type="evidence" value="ECO:0007669"/>
    <property type="project" value="UniProtKB-KW"/>
</dbReference>
<dbReference type="AlphaFoldDB" id="A0A6J1K0G6"/>
<dbReference type="PANTHER" id="PTHR31140">
    <property type="entry name" value="B3 DOMAIN-CONTAINING TRANSCRIPTION FACTOR ABI3"/>
    <property type="match status" value="1"/>
</dbReference>
<keyword evidence="2" id="KW-0805">Transcription regulation</keyword>
<dbReference type="InterPro" id="IPR003340">
    <property type="entry name" value="B3_DNA-bd"/>
</dbReference>
<keyword evidence="8" id="KW-1185">Reference proteome</keyword>
<dbReference type="KEGG" id="cmax:111489075"/>
<dbReference type="PANTHER" id="PTHR31140:SF73">
    <property type="entry name" value="B3 DOMAIN-CONTAINING TRANSCRIPTION FACTOR FUS3"/>
    <property type="match status" value="1"/>
</dbReference>
<gene>
    <name evidence="9" type="primary">LOC111489075</name>
</gene>
<dbReference type="CDD" id="cd10017">
    <property type="entry name" value="B3_DNA"/>
    <property type="match status" value="1"/>
</dbReference>
<name>A0A6J1K0G6_CUCMA</name>
<dbReference type="PROSITE" id="PS50863">
    <property type="entry name" value="B3"/>
    <property type="match status" value="1"/>
</dbReference>
<dbReference type="GeneID" id="111489075"/>
<comment type="subcellular location">
    <subcellularLocation>
        <location evidence="1">Nucleus</location>
    </subcellularLocation>
</comment>
<dbReference type="InterPro" id="IPR044800">
    <property type="entry name" value="LEC2-like"/>
</dbReference>
<evidence type="ECO:0000256" key="2">
    <source>
        <dbReference type="ARBA" id="ARBA00023015"/>
    </source>
</evidence>
<feature type="domain" description="TF-B3" evidence="7">
    <location>
        <begin position="78"/>
        <end position="183"/>
    </location>
</feature>
<evidence type="ECO:0000256" key="6">
    <source>
        <dbReference type="SAM" id="MobiDB-lite"/>
    </source>
</evidence>
<evidence type="ECO:0000313" key="9">
    <source>
        <dbReference type="RefSeq" id="XP_022992868.1"/>
    </source>
</evidence>
<keyword evidence="5" id="KW-0539">Nucleus</keyword>
<sequence length="272" mass="30630">MPFLDYQSPPLPPPPPPPPHDLAAAVPAFAASLHRKKRMPRHRRRSSSNLHFSFPSSSAPLLPPPPRVIDPRRLKFLFEKGLKNSDVSSLRRIILPKKAAEIHLPALDSKEGIIITMDDLDGLHVWSFKYRFWPNNNSRMYVLENTVITGDFVNAHGLQLGDFIMVYQDYENLNYVIQAKKASDQEMYTGIGTNVVINGDIVFHDYDPNKVGNSIYVSSPTMDVSSFIYDTSSAFDNDSTFDFMSGSMTNYSRMGGLEGFGSVENLSLDEFY</sequence>
<protein>
    <submittedName>
        <fullName evidence="9">B3 domain-containing transcription factor FUS3-like isoform X1</fullName>
    </submittedName>
</protein>
<dbReference type="GO" id="GO:0003700">
    <property type="term" value="F:DNA-binding transcription factor activity"/>
    <property type="evidence" value="ECO:0007669"/>
    <property type="project" value="InterPro"/>
</dbReference>
<dbReference type="Pfam" id="PF02362">
    <property type="entry name" value="B3"/>
    <property type="match status" value="1"/>
</dbReference>
<feature type="region of interest" description="Disordered" evidence="6">
    <location>
        <begin position="1"/>
        <end position="26"/>
    </location>
</feature>
<dbReference type="SMART" id="SM01019">
    <property type="entry name" value="B3"/>
    <property type="match status" value="1"/>
</dbReference>
<evidence type="ECO:0000313" key="8">
    <source>
        <dbReference type="Proteomes" id="UP000504608"/>
    </source>
</evidence>
<keyword evidence="4" id="KW-0804">Transcription</keyword>
<evidence type="ECO:0000256" key="1">
    <source>
        <dbReference type="ARBA" id="ARBA00004123"/>
    </source>
</evidence>
<dbReference type="OrthoDB" id="757982at2759"/>
<proteinExistence type="predicted"/>
<dbReference type="SUPFAM" id="SSF101936">
    <property type="entry name" value="DNA-binding pseudobarrel domain"/>
    <property type="match status" value="1"/>
</dbReference>